<organism evidence="3 4">
    <name type="scientific">Phascolomyces articulosus</name>
    <dbReference type="NCBI Taxonomy" id="60185"/>
    <lineage>
        <taxon>Eukaryota</taxon>
        <taxon>Fungi</taxon>
        <taxon>Fungi incertae sedis</taxon>
        <taxon>Mucoromycota</taxon>
        <taxon>Mucoromycotina</taxon>
        <taxon>Mucoromycetes</taxon>
        <taxon>Mucorales</taxon>
        <taxon>Lichtheimiaceae</taxon>
        <taxon>Phascolomyces</taxon>
    </lineage>
</organism>
<evidence type="ECO:0000313" key="3">
    <source>
        <dbReference type="EMBL" id="KAI9251755.1"/>
    </source>
</evidence>
<dbReference type="PANTHER" id="PTHR34002:SF9">
    <property type="entry name" value="XYLOGLUCAN-SPECIFIC ENDO-BETA-1,4-GLUCANASE A"/>
    <property type="match status" value="1"/>
</dbReference>
<comment type="caution">
    <text evidence="3">The sequence shown here is derived from an EMBL/GenBank/DDBJ whole genome shotgun (WGS) entry which is preliminary data.</text>
</comment>
<dbReference type="InterPro" id="IPR013319">
    <property type="entry name" value="GH11/12"/>
</dbReference>
<keyword evidence="2" id="KW-0119">Carbohydrate metabolism</keyword>
<name>A0AAD5JRZ8_9FUNG</name>
<dbReference type="GO" id="GO:0008810">
    <property type="term" value="F:cellulase activity"/>
    <property type="evidence" value="ECO:0007669"/>
    <property type="project" value="InterPro"/>
</dbReference>
<reference evidence="3" key="1">
    <citation type="journal article" date="2022" name="IScience">
        <title>Evolution of zygomycete secretomes and the origins of terrestrial fungal ecologies.</title>
        <authorList>
            <person name="Chang Y."/>
            <person name="Wang Y."/>
            <person name="Mondo S."/>
            <person name="Ahrendt S."/>
            <person name="Andreopoulos W."/>
            <person name="Barry K."/>
            <person name="Beard J."/>
            <person name="Benny G.L."/>
            <person name="Blankenship S."/>
            <person name="Bonito G."/>
            <person name="Cuomo C."/>
            <person name="Desiro A."/>
            <person name="Gervers K.A."/>
            <person name="Hundley H."/>
            <person name="Kuo A."/>
            <person name="LaButti K."/>
            <person name="Lang B.F."/>
            <person name="Lipzen A."/>
            <person name="O'Donnell K."/>
            <person name="Pangilinan J."/>
            <person name="Reynolds N."/>
            <person name="Sandor L."/>
            <person name="Smith M.E."/>
            <person name="Tsang A."/>
            <person name="Grigoriev I.V."/>
            <person name="Stajich J.E."/>
            <person name="Spatafora J.W."/>
        </authorList>
    </citation>
    <scope>NUCLEOTIDE SEQUENCE</scope>
    <source>
        <strain evidence="3">RSA 2281</strain>
    </source>
</reference>
<dbReference type="PANTHER" id="PTHR34002">
    <property type="entry name" value="BLR1656 PROTEIN"/>
    <property type="match status" value="1"/>
</dbReference>
<keyword evidence="2" id="KW-0624">Polysaccharide degradation</keyword>
<dbReference type="Gene3D" id="2.60.120.180">
    <property type="match status" value="1"/>
</dbReference>
<comment type="similarity">
    <text evidence="1 2">Belongs to the glycosyl hydrolase 12 (cellulase H) family.</text>
</comment>
<evidence type="ECO:0000256" key="1">
    <source>
        <dbReference type="ARBA" id="ARBA00005519"/>
    </source>
</evidence>
<dbReference type="EMBL" id="JAIXMP010000029">
    <property type="protein sequence ID" value="KAI9251755.1"/>
    <property type="molecule type" value="Genomic_DNA"/>
</dbReference>
<keyword evidence="4" id="KW-1185">Reference proteome</keyword>
<gene>
    <name evidence="3" type="ORF">BDA99DRAFT_444211</name>
</gene>
<dbReference type="InterPro" id="IPR013320">
    <property type="entry name" value="ConA-like_dom_sf"/>
</dbReference>
<sequence length="220" mass="24328">MKRDEFCGLWDTQEIGNYKIWNNLWGYESGEGSQCTEVLSLDGSNLSWKTSWSWANSPYSVKSYANAEYKFDPAQLSSLSSIPFTWNWKYTGGGDPFVCNVSFDIWTSSGSSGDYEYEIMIWLAAIGDAGPLGSQVGSFSYGGIDWSLYQGSNGVQTVYSYIAGSQVESLNSDALPFLKHLVDSGYFSDSQYLRSVQAGTEPFLGTDAVLETSLYTVQIN</sequence>
<dbReference type="GO" id="GO:0000272">
    <property type="term" value="P:polysaccharide catabolic process"/>
    <property type="evidence" value="ECO:0007669"/>
    <property type="project" value="UniProtKB-KW"/>
</dbReference>
<keyword evidence="2" id="KW-0326">Glycosidase</keyword>
<proteinExistence type="inferred from homology"/>
<dbReference type="Proteomes" id="UP001209540">
    <property type="component" value="Unassembled WGS sequence"/>
</dbReference>
<accession>A0AAD5JRZ8</accession>
<dbReference type="InterPro" id="IPR002594">
    <property type="entry name" value="GH12"/>
</dbReference>
<evidence type="ECO:0000256" key="2">
    <source>
        <dbReference type="RuleBase" id="RU361163"/>
    </source>
</evidence>
<dbReference type="Pfam" id="PF01670">
    <property type="entry name" value="Glyco_hydro_12"/>
    <property type="match status" value="1"/>
</dbReference>
<dbReference type="SUPFAM" id="SSF49899">
    <property type="entry name" value="Concanavalin A-like lectins/glucanases"/>
    <property type="match status" value="1"/>
</dbReference>
<keyword evidence="2" id="KW-0378">Hydrolase</keyword>
<reference evidence="3" key="2">
    <citation type="submission" date="2023-02" db="EMBL/GenBank/DDBJ databases">
        <authorList>
            <consortium name="DOE Joint Genome Institute"/>
            <person name="Mondo S.J."/>
            <person name="Chang Y."/>
            <person name="Wang Y."/>
            <person name="Ahrendt S."/>
            <person name="Andreopoulos W."/>
            <person name="Barry K."/>
            <person name="Beard J."/>
            <person name="Benny G.L."/>
            <person name="Blankenship S."/>
            <person name="Bonito G."/>
            <person name="Cuomo C."/>
            <person name="Desiro A."/>
            <person name="Gervers K.A."/>
            <person name="Hundley H."/>
            <person name="Kuo A."/>
            <person name="LaButti K."/>
            <person name="Lang B.F."/>
            <person name="Lipzen A."/>
            <person name="O'Donnell K."/>
            <person name="Pangilinan J."/>
            <person name="Reynolds N."/>
            <person name="Sandor L."/>
            <person name="Smith M.W."/>
            <person name="Tsang A."/>
            <person name="Grigoriev I.V."/>
            <person name="Stajich J.E."/>
            <person name="Spatafora J.W."/>
        </authorList>
    </citation>
    <scope>NUCLEOTIDE SEQUENCE</scope>
    <source>
        <strain evidence="3">RSA 2281</strain>
    </source>
</reference>
<evidence type="ECO:0000313" key="4">
    <source>
        <dbReference type="Proteomes" id="UP001209540"/>
    </source>
</evidence>
<dbReference type="AlphaFoldDB" id="A0AAD5JRZ8"/>
<protein>
    <submittedName>
        <fullName evidence="3">Cell 12A endoglucanase</fullName>
    </submittedName>
</protein>